<keyword evidence="3" id="KW-0949">S-adenosyl-L-methionine</keyword>
<dbReference type="EMBL" id="JBBKTW010000003">
    <property type="protein sequence ID" value="MEN2988517.1"/>
    <property type="molecule type" value="Genomic_DNA"/>
</dbReference>
<evidence type="ECO:0000256" key="3">
    <source>
        <dbReference type="ARBA" id="ARBA00022691"/>
    </source>
</evidence>
<keyword evidence="2 5" id="KW-0808">Transferase</keyword>
<accession>A0ABU9YIE9</accession>
<evidence type="ECO:0000256" key="1">
    <source>
        <dbReference type="ARBA" id="ARBA00022603"/>
    </source>
</evidence>
<evidence type="ECO:0000256" key="2">
    <source>
        <dbReference type="ARBA" id="ARBA00022679"/>
    </source>
</evidence>
<gene>
    <name evidence="5" type="ORF">WG926_09395</name>
</gene>
<evidence type="ECO:0000259" key="4">
    <source>
        <dbReference type="Pfam" id="PF10672"/>
    </source>
</evidence>
<dbReference type="Proteomes" id="UP001413721">
    <property type="component" value="Unassembled WGS sequence"/>
</dbReference>
<proteinExistence type="predicted"/>
<dbReference type="InterPro" id="IPR019614">
    <property type="entry name" value="SAM-dep_methyl-trfase"/>
</dbReference>
<protein>
    <submittedName>
        <fullName evidence="5">Class I SAM-dependent methyltransferase</fullName>
        <ecNumber evidence="5">2.1.1.-</ecNumber>
    </submittedName>
</protein>
<dbReference type="Pfam" id="PF10672">
    <property type="entry name" value="Methyltrans_SAM"/>
    <property type="match status" value="1"/>
</dbReference>
<dbReference type="GO" id="GO:0008168">
    <property type="term" value="F:methyltransferase activity"/>
    <property type="evidence" value="ECO:0007669"/>
    <property type="project" value="UniProtKB-KW"/>
</dbReference>
<feature type="domain" description="S-adenosylmethionine-dependent methyltransferase" evidence="4">
    <location>
        <begin position="140"/>
        <end position="232"/>
    </location>
</feature>
<sequence length="337" mass="36666">MTTRSTTPPNTPSHRTIWPVPELMITEGWGDYALLDSGHGRKLERAGRMTVIRPEPQAMWSPALTAAEWDRADAMFDADKASDDDGGRWDFARRDMPETWPMRFQGVGFLGRFTPFRHLGFFPEQATQWGWMLPRLTARVAEGGPPPRLLNLFGYTGVASLVAAAAGAEVVHVDASKKAVMQARENQSAAGLDHLPVRWLVEDARKFLAREVRRGNRYDAILLDPPKFGRGPKGEVWKLFDDLPPILADVAAVTAPDALFVILTAYATRLSSAALAGVMGEHMAPLGGRVFCGEIATAELSAGRVLPTALFARWMSDRALAAEPAAAAVSAAHAKDA</sequence>
<reference evidence="5 6" key="1">
    <citation type="submission" date="2024-03" db="EMBL/GenBank/DDBJ databases">
        <title>High-quality draft genome sequencing of Tistrella sp. BH-R2-4.</title>
        <authorList>
            <person name="Dong C."/>
        </authorList>
    </citation>
    <scope>NUCLEOTIDE SEQUENCE [LARGE SCALE GENOMIC DNA]</scope>
    <source>
        <strain evidence="5 6">BH-R2-4</strain>
    </source>
</reference>
<dbReference type="Gene3D" id="2.60.40.1180">
    <property type="entry name" value="Golgi alpha-mannosidase II"/>
    <property type="match status" value="1"/>
</dbReference>
<dbReference type="CDD" id="cd02440">
    <property type="entry name" value="AdoMet_MTases"/>
    <property type="match status" value="1"/>
</dbReference>
<dbReference type="SUPFAM" id="SSF53335">
    <property type="entry name" value="S-adenosyl-L-methionine-dependent methyltransferases"/>
    <property type="match status" value="1"/>
</dbReference>
<keyword evidence="1 5" id="KW-0489">Methyltransferase</keyword>
<evidence type="ECO:0000313" key="5">
    <source>
        <dbReference type="EMBL" id="MEN2988517.1"/>
    </source>
</evidence>
<dbReference type="GO" id="GO:0032259">
    <property type="term" value="P:methylation"/>
    <property type="evidence" value="ECO:0007669"/>
    <property type="project" value="UniProtKB-KW"/>
</dbReference>
<dbReference type="EC" id="2.1.1.-" evidence="5"/>
<name>A0ABU9YIE9_9PROT</name>
<organism evidence="5 6">
    <name type="scientific">Tistrella arctica</name>
    <dbReference type="NCBI Taxonomy" id="3133430"/>
    <lineage>
        <taxon>Bacteria</taxon>
        <taxon>Pseudomonadati</taxon>
        <taxon>Pseudomonadota</taxon>
        <taxon>Alphaproteobacteria</taxon>
        <taxon>Geminicoccales</taxon>
        <taxon>Geminicoccaceae</taxon>
        <taxon>Tistrella</taxon>
    </lineage>
</organism>
<dbReference type="PANTHER" id="PTHR43042:SF2">
    <property type="entry name" value="SAM-DEPENDENT METHYLTRANSFERASE"/>
    <property type="match status" value="1"/>
</dbReference>
<comment type="caution">
    <text evidence="5">The sequence shown here is derived from an EMBL/GenBank/DDBJ whole genome shotgun (WGS) entry which is preliminary data.</text>
</comment>
<dbReference type="InterPro" id="IPR013780">
    <property type="entry name" value="Glyco_hydro_b"/>
</dbReference>
<evidence type="ECO:0000313" key="6">
    <source>
        <dbReference type="Proteomes" id="UP001413721"/>
    </source>
</evidence>
<dbReference type="InterPro" id="IPR029063">
    <property type="entry name" value="SAM-dependent_MTases_sf"/>
</dbReference>
<dbReference type="Gene3D" id="3.40.50.150">
    <property type="entry name" value="Vaccinia Virus protein VP39"/>
    <property type="match status" value="1"/>
</dbReference>
<keyword evidence="6" id="KW-1185">Reference proteome</keyword>
<dbReference type="PANTHER" id="PTHR43042">
    <property type="entry name" value="SAM-DEPENDENT METHYLTRANSFERASE"/>
    <property type="match status" value="1"/>
</dbReference>